<evidence type="ECO:0000256" key="1">
    <source>
        <dbReference type="SAM" id="Phobius"/>
    </source>
</evidence>
<dbReference type="AlphaFoldDB" id="A0A412IKH6"/>
<dbReference type="Proteomes" id="UP000283341">
    <property type="component" value="Unassembled WGS sequence"/>
</dbReference>
<keyword evidence="1" id="KW-0812">Transmembrane</keyword>
<sequence length="82" mass="9380">MFFKIGLHKLLMTYTESNHEKENIFLGMIFICLLLILISPILPSFDKKGKTALEVKAKLFSSQPLSRYKINVSEGETETEKS</sequence>
<proteinExistence type="predicted"/>
<organism evidence="2 3">
    <name type="scientific">Bacteroides cellulosilyticus</name>
    <dbReference type="NCBI Taxonomy" id="246787"/>
    <lineage>
        <taxon>Bacteria</taxon>
        <taxon>Pseudomonadati</taxon>
        <taxon>Bacteroidota</taxon>
        <taxon>Bacteroidia</taxon>
        <taxon>Bacteroidales</taxon>
        <taxon>Bacteroidaceae</taxon>
        <taxon>Bacteroides</taxon>
    </lineage>
</organism>
<protein>
    <submittedName>
        <fullName evidence="2">Uncharacterized protein</fullName>
    </submittedName>
</protein>
<evidence type="ECO:0000313" key="3">
    <source>
        <dbReference type="Proteomes" id="UP000283341"/>
    </source>
</evidence>
<dbReference type="EMBL" id="QRVJ01000004">
    <property type="protein sequence ID" value="RGS38128.1"/>
    <property type="molecule type" value="Genomic_DNA"/>
</dbReference>
<keyword evidence="1" id="KW-1133">Transmembrane helix</keyword>
<name>A0A412IKH6_9BACE</name>
<reference evidence="2 3" key="1">
    <citation type="submission" date="2018-08" db="EMBL/GenBank/DDBJ databases">
        <title>A genome reference for cultivated species of the human gut microbiota.</title>
        <authorList>
            <person name="Zou Y."/>
            <person name="Xue W."/>
            <person name="Luo G."/>
        </authorList>
    </citation>
    <scope>NUCLEOTIDE SEQUENCE [LARGE SCALE GENOMIC DNA]</scope>
    <source>
        <strain evidence="2 3">AF22-3AC</strain>
    </source>
</reference>
<feature type="transmembrane region" description="Helical" evidence="1">
    <location>
        <begin position="24"/>
        <end position="42"/>
    </location>
</feature>
<accession>A0A412IKH6</accession>
<evidence type="ECO:0000313" key="2">
    <source>
        <dbReference type="EMBL" id="RGS38128.1"/>
    </source>
</evidence>
<keyword evidence="1" id="KW-0472">Membrane</keyword>
<gene>
    <name evidence="2" type="ORF">DWX97_07055</name>
</gene>
<comment type="caution">
    <text evidence="2">The sequence shown here is derived from an EMBL/GenBank/DDBJ whole genome shotgun (WGS) entry which is preliminary data.</text>
</comment>